<accession>A0A5C6GEA0</accession>
<comment type="caution">
    <text evidence="3">The sequence shown here is derived from an EMBL/GenBank/DDBJ whole genome shotgun (WGS) entry which is preliminary data.</text>
</comment>
<name>A0A5C6GEA0_METRR</name>
<sequence length="304" mass="32735">MRVSLIAAALPLVSALPITSQVEVSNMEELDKVANEFGMDKNFLYDIISRIPNFPMNQPGQNNPAASPATGNQPGQNNPAASPATGSQQGSKAVGGKQQGPNGFPGAGNVFQGQGGKFVPPKDGARVTTSSSSRKPTTTQRRPSTTATAAPASDDEPPYMKIVKDWLNKLDLRPLEYNAVLAEKALQCSTSFRDGSDKHGDCNYNLVQIYAPGGEDEFERVFVGGWLGERKELFKDDALWAKWSAGWMYMQQTGHADALADDAKDLYNNPMKLTQIGCGWANTGSNGGSWFCLLAQNEEEANRG</sequence>
<feature type="chain" id="PRO_5022953204" description="SCP domain-containing protein" evidence="2">
    <location>
        <begin position="16"/>
        <end position="304"/>
    </location>
</feature>
<keyword evidence="2" id="KW-0732">Signal</keyword>
<evidence type="ECO:0000256" key="1">
    <source>
        <dbReference type="SAM" id="MobiDB-lite"/>
    </source>
</evidence>
<dbReference type="Proteomes" id="UP000317257">
    <property type="component" value="Unassembled WGS sequence"/>
</dbReference>
<gene>
    <name evidence="3" type="ORF">ED733_002309</name>
</gene>
<feature type="compositionally biased region" description="Low complexity" evidence="1">
    <location>
        <begin position="128"/>
        <end position="152"/>
    </location>
</feature>
<feature type="signal peptide" evidence="2">
    <location>
        <begin position="1"/>
        <end position="15"/>
    </location>
</feature>
<evidence type="ECO:0008006" key="5">
    <source>
        <dbReference type="Google" id="ProtNLM"/>
    </source>
</evidence>
<reference evidence="4" key="1">
    <citation type="submission" date="2018-12" db="EMBL/GenBank/DDBJ databases">
        <title>The complete genome of Metarhizium rileyi, a key fungal pathogen of Lepidoptera.</title>
        <authorList>
            <person name="Binneck E."/>
            <person name="Lastra C.C.L."/>
            <person name="Sosa-Gomez D.R."/>
        </authorList>
    </citation>
    <scope>NUCLEOTIDE SEQUENCE [LARGE SCALE GENOMIC DNA]</scope>
    <source>
        <strain evidence="4">Cep018-CH2</strain>
    </source>
</reference>
<evidence type="ECO:0000313" key="3">
    <source>
        <dbReference type="EMBL" id="TWU75760.1"/>
    </source>
</evidence>
<protein>
    <recommendedName>
        <fullName evidence="5">SCP domain-containing protein</fullName>
    </recommendedName>
</protein>
<dbReference type="EMBL" id="SBHS01000006">
    <property type="protein sequence ID" value="TWU75760.1"/>
    <property type="molecule type" value="Genomic_DNA"/>
</dbReference>
<organism evidence="3 4">
    <name type="scientific">Metarhizium rileyi (strain RCEF 4871)</name>
    <name type="common">Nomuraea rileyi</name>
    <dbReference type="NCBI Taxonomy" id="1649241"/>
    <lineage>
        <taxon>Eukaryota</taxon>
        <taxon>Fungi</taxon>
        <taxon>Dikarya</taxon>
        <taxon>Ascomycota</taxon>
        <taxon>Pezizomycotina</taxon>
        <taxon>Sordariomycetes</taxon>
        <taxon>Hypocreomycetidae</taxon>
        <taxon>Hypocreales</taxon>
        <taxon>Clavicipitaceae</taxon>
        <taxon>Metarhizium</taxon>
    </lineage>
</organism>
<evidence type="ECO:0000256" key="2">
    <source>
        <dbReference type="SAM" id="SignalP"/>
    </source>
</evidence>
<evidence type="ECO:0000313" key="4">
    <source>
        <dbReference type="Proteomes" id="UP000317257"/>
    </source>
</evidence>
<dbReference type="AlphaFoldDB" id="A0A5C6GEA0"/>
<proteinExistence type="predicted"/>
<feature type="compositionally biased region" description="Polar residues" evidence="1">
    <location>
        <begin position="55"/>
        <end position="91"/>
    </location>
</feature>
<feature type="region of interest" description="Disordered" evidence="1">
    <location>
        <begin position="55"/>
        <end position="158"/>
    </location>
</feature>